<comment type="caution">
    <text evidence="3">The sequence shown here is derived from an EMBL/GenBank/DDBJ whole genome shotgun (WGS) entry which is preliminary data.</text>
</comment>
<keyword evidence="4" id="KW-1185">Reference proteome</keyword>
<keyword evidence="2" id="KW-0472">Membrane</keyword>
<dbReference type="EMBL" id="JABUMX010000001">
    <property type="protein sequence ID" value="NTS30542.1"/>
    <property type="molecule type" value="Genomic_DNA"/>
</dbReference>
<feature type="region of interest" description="Disordered" evidence="1">
    <location>
        <begin position="1"/>
        <end position="38"/>
    </location>
</feature>
<dbReference type="Proteomes" id="UP000550508">
    <property type="component" value="Unassembled WGS sequence"/>
</dbReference>
<sequence length="255" mass="27689">MSNRENETKKRPRSLLSFAGQPEEPAEGSGPSFRHESELERYHRMRALRLAAASDDLQRSWPETARSLTPEEAEQEAVDRLRAEMAAIKAELNRRGDEEARSIVPGDGDAQPVPVEDLAEATQPSQTIGGAAEDPALPEEVAPIAELPVDTDTALDEKAHGIRPLRWLIVAVVIIGTLFSVDKGIILPVGVALGIALIIGMMEASQVRRRKASALSERPVESTSLVAETDPVQPSNIAASRLDTAIKQVKDRTTR</sequence>
<feature type="transmembrane region" description="Helical" evidence="2">
    <location>
        <begin position="185"/>
        <end position="202"/>
    </location>
</feature>
<dbReference type="RefSeq" id="WP_113279823.1">
    <property type="nucleotide sequence ID" value="NZ_JABUMX010000001.1"/>
</dbReference>
<evidence type="ECO:0000256" key="1">
    <source>
        <dbReference type="SAM" id="MobiDB-lite"/>
    </source>
</evidence>
<gene>
    <name evidence="3" type="ORF">HQ945_04680</name>
</gene>
<proteinExistence type="predicted"/>
<name>A0A849VL71_9HYPH</name>
<organism evidence="3 4">
    <name type="scientific">Phyllobacterium pellucidum</name>
    <dbReference type="NCBI Taxonomy" id="2740464"/>
    <lineage>
        <taxon>Bacteria</taxon>
        <taxon>Pseudomonadati</taxon>
        <taxon>Pseudomonadota</taxon>
        <taxon>Alphaproteobacteria</taxon>
        <taxon>Hyphomicrobiales</taxon>
        <taxon>Phyllobacteriaceae</taxon>
        <taxon>Phyllobacterium</taxon>
    </lineage>
</organism>
<dbReference type="AlphaFoldDB" id="A0A849VL71"/>
<keyword evidence="2" id="KW-0812">Transmembrane</keyword>
<feature type="region of interest" description="Disordered" evidence="1">
    <location>
        <begin position="92"/>
        <end position="112"/>
    </location>
</feature>
<evidence type="ECO:0000256" key="2">
    <source>
        <dbReference type="SAM" id="Phobius"/>
    </source>
</evidence>
<reference evidence="3 4" key="1">
    <citation type="submission" date="2020-05" db="EMBL/GenBank/DDBJ databases">
        <authorList>
            <person name="Kim M.K."/>
        </authorList>
    </citation>
    <scope>NUCLEOTIDE SEQUENCE [LARGE SCALE GENOMIC DNA]</scope>
    <source>
        <strain evidence="3 4">BT25</strain>
    </source>
</reference>
<feature type="transmembrane region" description="Helical" evidence="2">
    <location>
        <begin position="164"/>
        <end position="179"/>
    </location>
</feature>
<evidence type="ECO:0000313" key="3">
    <source>
        <dbReference type="EMBL" id="NTS30542.1"/>
    </source>
</evidence>
<accession>A0A849VL71</accession>
<evidence type="ECO:0000313" key="4">
    <source>
        <dbReference type="Proteomes" id="UP000550508"/>
    </source>
</evidence>
<keyword evidence="2" id="KW-1133">Transmembrane helix</keyword>
<protein>
    <submittedName>
        <fullName evidence="3">Uncharacterized protein</fullName>
    </submittedName>
</protein>
<feature type="compositionally biased region" description="Basic and acidic residues" evidence="1">
    <location>
        <begin position="92"/>
        <end position="101"/>
    </location>
</feature>